<keyword evidence="4" id="KW-1185">Reference proteome</keyword>
<feature type="compositionally biased region" description="Polar residues" evidence="2">
    <location>
        <begin position="224"/>
        <end position="236"/>
    </location>
</feature>
<reference evidence="3 4" key="1">
    <citation type="journal article" date="2023" name="Proc. Natl. Acad. Sci. U.S.A.">
        <title>A global phylogenomic analysis of the shiitake genus Lentinula.</title>
        <authorList>
            <person name="Sierra-Patev S."/>
            <person name="Min B."/>
            <person name="Naranjo-Ortiz M."/>
            <person name="Looney B."/>
            <person name="Konkel Z."/>
            <person name="Slot J.C."/>
            <person name="Sakamoto Y."/>
            <person name="Steenwyk J.L."/>
            <person name="Rokas A."/>
            <person name="Carro J."/>
            <person name="Camarero S."/>
            <person name="Ferreira P."/>
            <person name="Molpeceres G."/>
            <person name="Ruiz-Duenas F.J."/>
            <person name="Serrano A."/>
            <person name="Henrissat B."/>
            <person name="Drula E."/>
            <person name="Hughes K.W."/>
            <person name="Mata J.L."/>
            <person name="Ishikawa N.K."/>
            <person name="Vargas-Isla R."/>
            <person name="Ushijima S."/>
            <person name="Smith C.A."/>
            <person name="Donoghue J."/>
            <person name="Ahrendt S."/>
            <person name="Andreopoulos W."/>
            <person name="He G."/>
            <person name="LaButti K."/>
            <person name="Lipzen A."/>
            <person name="Ng V."/>
            <person name="Riley R."/>
            <person name="Sandor L."/>
            <person name="Barry K."/>
            <person name="Martinez A.T."/>
            <person name="Xiao Y."/>
            <person name="Gibbons J.G."/>
            <person name="Terashima K."/>
            <person name="Grigoriev I.V."/>
            <person name="Hibbett D."/>
        </authorList>
    </citation>
    <scope>NUCLEOTIDE SEQUENCE [LARGE SCALE GENOMIC DNA]</scope>
    <source>
        <strain evidence="3 4">TFB7810</strain>
    </source>
</reference>
<feature type="region of interest" description="Disordered" evidence="2">
    <location>
        <begin position="205"/>
        <end position="236"/>
    </location>
</feature>
<feature type="compositionally biased region" description="Low complexity" evidence="2">
    <location>
        <begin position="275"/>
        <end position="284"/>
    </location>
</feature>
<proteinExistence type="predicted"/>
<feature type="region of interest" description="Disordered" evidence="2">
    <location>
        <begin position="268"/>
        <end position="311"/>
    </location>
</feature>
<feature type="region of interest" description="Disordered" evidence="2">
    <location>
        <begin position="18"/>
        <end position="42"/>
    </location>
</feature>
<evidence type="ECO:0000256" key="2">
    <source>
        <dbReference type="SAM" id="MobiDB-lite"/>
    </source>
</evidence>
<evidence type="ECO:0000256" key="1">
    <source>
        <dbReference type="SAM" id="Coils"/>
    </source>
</evidence>
<organism evidence="3 4">
    <name type="scientific">Lentinula detonsa</name>
    <dbReference type="NCBI Taxonomy" id="2804962"/>
    <lineage>
        <taxon>Eukaryota</taxon>
        <taxon>Fungi</taxon>
        <taxon>Dikarya</taxon>
        <taxon>Basidiomycota</taxon>
        <taxon>Agaricomycotina</taxon>
        <taxon>Agaricomycetes</taxon>
        <taxon>Agaricomycetidae</taxon>
        <taxon>Agaricales</taxon>
        <taxon>Marasmiineae</taxon>
        <taxon>Omphalotaceae</taxon>
        <taxon>Lentinula</taxon>
    </lineage>
</organism>
<dbReference type="EMBL" id="JANVFU010000014">
    <property type="protein sequence ID" value="KAJ3740402.1"/>
    <property type="molecule type" value="Genomic_DNA"/>
</dbReference>
<comment type="caution">
    <text evidence="3">The sequence shown here is derived from an EMBL/GenBank/DDBJ whole genome shotgun (WGS) entry which is preliminary data.</text>
</comment>
<feature type="compositionally biased region" description="Polar residues" evidence="2">
    <location>
        <begin position="90"/>
        <end position="109"/>
    </location>
</feature>
<dbReference type="Proteomes" id="UP001142393">
    <property type="component" value="Unassembled WGS sequence"/>
</dbReference>
<feature type="coiled-coil region" evidence="1">
    <location>
        <begin position="176"/>
        <end position="205"/>
    </location>
</feature>
<feature type="region of interest" description="Disordered" evidence="2">
    <location>
        <begin position="77"/>
        <end position="112"/>
    </location>
</feature>
<gene>
    <name evidence="3" type="ORF">DFH05DRAFT_402373</name>
</gene>
<protein>
    <submittedName>
        <fullName evidence="3">Uncharacterized protein</fullName>
    </submittedName>
</protein>
<name>A0A9W8NTB5_9AGAR</name>
<evidence type="ECO:0000313" key="4">
    <source>
        <dbReference type="Proteomes" id="UP001142393"/>
    </source>
</evidence>
<evidence type="ECO:0000313" key="3">
    <source>
        <dbReference type="EMBL" id="KAJ3740402.1"/>
    </source>
</evidence>
<dbReference type="AlphaFoldDB" id="A0A9W8NTB5"/>
<sequence length="311" mass="33974">MEHLFSLGLESAETNIKPDTQFIPKSRIQGHPISEKSDSMLGLSEEQTIDALPTKSVSEIHSEDSPKIHVEQLFTGSRISRQSGKKPQDAMQTNNDSADASSRSLSTASEHGAGKELMSDLMGVFHEVQHHLDTTDVQKLVGVLDSHRVSQPVQHPQPPLPQSQFPGLMNKLGEMFEGDEAQKRRQEEQAEKHRLEVEVEKAKHHHLPADMFEKLGLGSRSDVESSPASQSESLMETLSSKVHSAASWNTVVALKDQSLAGRLDSVLHHKKDSSSSRLSGGISDTIQSALGGGSAAEEKEDDLDKGQSIQR</sequence>
<keyword evidence="1" id="KW-0175">Coiled coil</keyword>
<accession>A0A9W8NTB5</accession>